<sequence>MLIVMGGLPATGKTTLSRALARRVGAVHLRIDTIEQAIVDSGLADRPLGPSGYLVGYSLAGEHLDQGLAVIAESVNPLAATRDAWRDVAARAGRPCLEVEPVCSDAAEHERRVTTRTSDVPGLRKPDWSAVLDREYESWDRDHLVVNTSGRAVADCVDELLRALAAPGLGGAAR</sequence>
<dbReference type="InterPro" id="IPR027417">
    <property type="entry name" value="P-loop_NTPase"/>
</dbReference>
<dbReference type="RefSeq" id="WP_179642661.1">
    <property type="nucleotide sequence ID" value="NZ_BAAAYY010000033.1"/>
</dbReference>
<dbReference type="Gene3D" id="3.40.50.300">
    <property type="entry name" value="P-loop containing nucleotide triphosphate hydrolases"/>
    <property type="match status" value="1"/>
</dbReference>
<keyword evidence="1" id="KW-0418">Kinase</keyword>
<evidence type="ECO:0000313" key="1">
    <source>
        <dbReference type="EMBL" id="NYE46581.1"/>
    </source>
</evidence>
<dbReference type="SUPFAM" id="SSF52540">
    <property type="entry name" value="P-loop containing nucleoside triphosphate hydrolases"/>
    <property type="match status" value="1"/>
</dbReference>
<accession>A0A852TSI5</accession>
<dbReference type="Pfam" id="PF13671">
    <property type="entry name" value="AAA_33"/>
    <property type="match status" value="1"/>
</dbReference>
<name>A0A852TSI5_9ACTN</name>
<dbReference type="EMBL" id="JACCCC010000001">
    <property type="protein sequence ID" value="NYE46581.1"/>
    <property type="molecule type" value="Genomic_DNA"/>
</dbReference>
<gene>
    <name evidence="1" type="ORF">HDA32_001701</name>
</gene>
<dbReference type="PANTHER" id="PTHR37807:SF3">
    <property type="entry name" value="OS07G0160300 PROTEIN"/>
    <property type="match status" value="1"/>
</dbReference>
<dbReference type="PANTHER" id="PTHR37807">
    <property type="entry name" value="OS07G0160300 PROTEIN"/>
    <property type="match status" value="1"/>
</dbReference>
<dbReference type="AlphaFoldDB" id="A0A852TSI5"/>
<keyword evidence="1" id="KW-0808">Transferase</keyword>
<keyword evidence="2" id="KW-1185">Reference proteome</keyword>
<dbReference type="Proteomes" id="UP000589036">
    <property type="component" value="Unassembled WGS sequence"/>
</dbReference>
<evidence type="ECO:0000313" key="2">
    <source>
        <dbReference type="Proteomes" id="UP000589036"/>
    </source>
</evidence>
<comment type="caution">
    <text evidence="1">The sequence shown here is derived from an EMBL/GenBank/DDBJ whole genome shotgun (WGS) entry which is preliminary data.</text>
</comment>
<protein>
    <submittedName>
        <fullName evidence="1">Putative kinase</fullName>
    </submittedName>
</protein>
<reference evidence="1 2" key="1">
    <citation type="submission" date="2020-07" db="EMBL/GenBank/DDBJ databases">
        <title>Sequencing the genomes of 1000 actinobacteria strains.</title>
        <authorList>
            <person name="Klenk H.-P."/>
        </authorList>
    </citation>
    <scope>NUCLEOTIDE SEQUENCE [LARGE SCALE GENOMIC DNA]</scope>
    <source>
        <strain evidence="1 2">CXB654</strain>
    </source>
</reference>
<proteinExistence type="predicted"/>
<organism evidence="1 2">
    <name type="scientific">Spinactinospora alkalitolerans</name>
    <dbReference type="NCBI Taxonomy" id="687207"/>
    <lineage>
        <taxon>Bacteria</taxon>
        <taxon>Bacillati</taxon>
        <taxon>Actinomycetota</taxon>
        <taxon>Actinomycetes</taxon>
        <taxon>Streptosporangiales</taxon>
        <taxon>Nocardiopsidaceae</taxon>
        <taxon>Spinactinospora</taxon>
    </lineage>
</organism>
<dbReference type="GO" id="GO:0016301">
    <property type="term" value="F:kinase activity"/>
    <property type="evidence" value="ECO:0007669"/>
    <property type="project" value="UniProtKB-KW"/>
</dbReference>